<reference evidence="3" key="1">
    <citation type="submission" date="2021-02" db="EMBL/GenBank/DDBJ databases">
        <authorList>
            <person name="Dougan E. K."/>
            <person name="Rhodes N."/>
            <person name="Thang M."/>
            <person name="Chan C."/>
        </authorList>
    </citation>
    <scope>NUCLEOTIDE SEQUENCE</scope>
</reference>
<gene>
    <name evidence="3" type="ORF">SNAT2548_LOCUS2166</name>
</gene>
<keyword evidence="4" id="KW-1185">Reference proteome</keyword>
<evidence type="ECO:0000313" key="4">
    <source>
        <dbReference type="Proteomes" id="UP000604046"/>
    </source>
</evidence>
<accession>A0A812HYV4</accession>
<evidence type="ECO:0000313" key="3">
    <source>
        <dbReference type="EMBL" id="CAE6965662.1"/>
    </source>
</evidence>
<name>A0A812HYV4_9DINO</name>
<evidence type="ECO:0008006" key="5">
    <source>
        <dbReference type="Google" id="ProtNLM"/>
    </source>
</evidence>
<proteinExistence type="predicted"/>
<comment type="caution">
    <text evidence="3">The sequence shown here is derived from an EMBL/GenBank/DDBJ whole genome shotgun (WGS) entry which is preliminary data.</text>
</comment>
<feature type="signal peptide" evidence="2">
    <location>
        <begin position="1"/>
        <end position="18"/>
    </location>
</feature>
<keyword evidence="2" id="KW-0732">Signal</keyword>
<dbReference type="EMBL" id="CAJNDS010000120">
    <property type="protein sequence ID" value="CAE6965662.1"/>
    <property type="molecule type" value="Genomic_DNA"/>
</dbReference>
<evidence type="ECO:0000256" key="2">
    <source>
        <dbReference type="SAM" id="SignalP"/>
    </source>
</evidence>
<feature type="compositionally biased region" description="Basic and acidic residues" evidence="1">
    <location>
        <begin position="85"/>
        <end position="95"/>
    </location>
</feature>
<feature type="chain" id="PRO_5032276336" description="Kazal-like domain-containing protein" evidence="2">
    <location>
        <begin position="19"/>
        <end position="176"/>
    </location>
</feature>
<dbReference type="Proteomes" id="UP000604046">
    <property type="component" value="Unassembled WGS sequence"/>
</dbReference>
<sequence length="176" mass="19389">MFVYKVLAALLLAATAAAVHQPHGEERRQKLLRTGSKHIRRHRREASVDALGRVETSDSLDARRRKGHLVLAERAVPSPSPATKGDTKVTNDAKQESAAAKAETADGSGKDVSPFDESKPVSCHKEDNKTVCEQGGVPMKPWKCAEGQSICCNPRMKESYYLRCVARECYKVRDEA</sequence>
<feature type="region of interest" description="Disordered" evidence="1">
    <location>
        <begin position="68"/>
        <end position="124"/>
    </location>
</feature>
<organism evidence="3 4">
    <name type="scientific">Symbiodinium natans</name>
    <dbReference type="NCBI Taxonomy" id="878477"/>
    <lineage>
        <taxon>Eukaryota</taxon>
        <taxon>Sar</taxon>
        <taxon>Alveolata</taxon>
        <taxon>Dinophyceae</taxon>
        <taxon>Suessiales</taxon>
        <taxon>Symbiodiniaceae</taxon>
        <taxon>Symbiodinium</taxon>
    </lineage>
</organism>
<protein>
    <recommendedName>
        <fullName evidence="5">Kazal-like domain-containing protein</fullName>
    </recommendedName>
</protein>
<dbReference type="AlphaFoldDB" id="A0A812HYV4"/>
<evidence type="ECO:0000256" key="1">
    <source>
        <dbReference type="SAM" id="MobiDB-lite"/>
    </source>
</evidence>